<organism evidence="1 2">
    <name type="scientific">Trichobilharzia regenti</name>
    <name type="common">Nasal bird schistosome</name>
    <dbReference type="NCBI Taxonomy" id="157069"/>
    <lineage>
        <taxon>Eukaryota</taxon>
        <taxon>Metazoa</taxon>
        <taxon>Spiralia</taxon>
        <taxon>Lophotrochozoa</taxon>
        <taxon>Platyhelminthes</taxon>
        <taxon>Trematoda</taxon>
        <taxon>Digenea</taxon>
        <taxon>Strigeidida</taxon>
        <taxon>Schistosomatoidea</taxon>
        <taxon>Schistosomatidae</taxon>
        <taxon>Trichobilharzia</taxon>
    </lineage>
</organism>
<keyword evidence="1" id="KW-1185">Reference proteome</keyword>
<reference evidence="2" key="2">
    <citation type="submission" date="2023-11" db="UniProtKB">
        <authorList>
            <consortium name="WormBaseParasite"/>
        </authorList>
    </citation>
    <scope>IDENTIFICATION</scope>
</reference>
<accession>A0AA85IQ63</accession>
<evidence type="ECO:0000313" key="2">
    <source>
        <dbReference type="WBParaSite" id="TREG1_100930.1"/>
    </source>
</evidence>
<reference evidence="1" key="1">
    <citation type="submission" date="2022-06" db="EMBL/GenBank/DDBJ databases">
        <authorList>
            <person name="Berger JAMES D."/>
            <person name="Berger JAMES D."/>
        </authorList>
    </citation>
    <scope>NUCLEOTIDE SEQUENCE [LARGE SCALE GENOMIC DNA]</scope>
</reference>
<dbReference type="AlphaFoldDB" id="A0AA85IQ63"/>
<evidence type="ECO:0000313" key="1">
    <source>
        <dbReference type="Proteomes" id="UP000050795"/>
    </source>
</evidence>
<dbReference type="WBParaSite" id="TREG1_100930.1">
    <property type="protein sequence ID" value="TREG1_100930.1"/>
    <property type="gene ID" value="TREG1_100930"/>
</dbReference>
<name>A0AA85IQ63_TRIRE</name>
<sequence>MHDDKLCDNSKSYSFLNEYFIFFPPNSLKTLIIIDFVSFRKTTKCSNVESWGKYLTCIRRHNSRFCPQAKNIQFQNLFDVIP</sequence>
<dbReference type="Proteomes" id="UP000050795">
    <property type="component" value="Unassembled WGS sequence"/>
</dbReference>
<protein>
    <submittedName>
        <fullName evidence="2">Uncharacterized protein</fullName>
    </submittedName>
</protein>
<proteinExistence type="predicted"/>